<dbReference type="InterPro" id="IPR035198">
    <property type="entry name" value="SU10_MCP"/>
</dbReference>
<protein>
    <submittedName>
        <fullName evidence="1">Putative structural protein</fullName>
    </submittedName>
</protein>
<dbReference type="EMBL" id="MT144019">
    <property type="protein sequence ID" value="QJA46697.1"/>
    <property type="molecule type" value="Genomic_DNA"/>
</dbReference>
<evidence type="ECO:0000313" key="1">
    <source>
        <dbReference type="EMBL" id="QJA46697.1"/>
    </source>
</evidence>
<name>A0A6H1ZHA2_9ZZZZ</name>
<dbReference type="EMBL" id="MT144600">
    <property type="protein sequence ID" value="QJH94390.1"/>
    <property type="molecule type" value="Genomic_DNA"/>
</dbReference>
<gene>
    <name evidence="1" type="ORF">TM448A00520_0006</name>
    <name evidence="2" type="ORF">TM448B00218_0033</name>
</gene>
<proteinExistence type="predicted"/>
<accession>A0A6H1ZHA2</accession>
<organism evidence="1">
    <name type="scientific">viral metagenome</name>
    <dbReference type="NCBI Taxonomy" id="1070528"/>
    <lineage>
        <taxon>unclassified sequences</taxon>
        <taxon>metagenomes</taxon>
        <taxon>organismal metagenomes</taxon>
    </lineage>
</organism>
<sequence>MADPSGWNLSSATGRGDFQGTVADVPYGIVSGTEKRDVSDMLDLLALSDTPFINKIGWGPESGGIAIEWISEDLGPGVVANLSQLDSVIMCIALTTIDGLSAANSMYQVVEGTVLYAYNSVDASHTMFAVASLTGTVSFTVSCIAGVTMTHHTSIEAGNRFYVLGHYANEGSRPFNAKPRQRGIASNNFMILREDVAISGSMQATDMYAIGREDKHQMLMRLKELQRNREMSALFSDYSARSTSQAGTMFGVLGFLLTQAGTHIDKTTKVLTETAFNNVVGACWDYGSENLSVFASRPQIAKFTQWDKNRIRQSVNEGKGGGYIKSYLTEAGVEVDLYPGRINWPRNLMFVIDTTKIKLRAKKGRKAIMEQLGKAGDSTDWQIISEFSLEMKGYNLKQHGMFTALT</sequence>
<reference evidence="1" key="1">
    <citation type="submission" date="2020-03" db="EMBL/GenBank/DDBJ databases">
        <title>The deep terrestrial virosphere.</title>
        <authorList>
            <person name="Holmfeldt K."/>
            <person name="Nilsson E."/>
            <person name="Simone D."/>
            <person name="Lopez-Fernandez M."/>
            <person name="Wu X."/>
            <person name="de Brujin I."/>
            <person name="Lundin D."/>
            <person name="Andersson A."/>
            <person name="Bertilsson S."/>
            <person name="Dopson M."/>
        </authorList>
    </citation>
    <scope>NUCLEOTIDE SEQUENCE</scope>
    <source>
        <strain evidence="1">TM448A00520</strain>
        <strain evidence="2">TM448B00218</strain>
    </source>
</reference>
<dbReference type="AlphaFoldDB" id="A0A6H1ZHA2"/>
<evidence type="ECO:0000313" key="2">
    <source>
        <dbReference type="EMBL" id="QJH94390.1"/>
    </source>
</evidence>
<dbReference type="Pfam" id="PF17236">
    <property type="entry name" value="SU10_MCP"/>
    <property type="match status" value="1"/>
</dbReference>